<feature type="coiled-coil region" evidence="5">
    <location>
        <begin position="553"/>
        <end position="580"/>
    </location>
</feature>
<gene>
    <name evidence="8" type="primary">NINL</name>
</gene>
<dbReference type="PANTHER" id="PTHR18905">
    <property type="entry name" value="NINEIN"/>
    <property type="match status" value="1"/>
</dbReference>
<dbReference type="GO" id="GO:0034454">
    <property type="term" value="P:microtubule anchoring at centrosome"/>
    <property type="evidence" value="ECO:0007669"/>
    <property type="project" value="TreeGrafter"/>
</dbReference>
<feature type="region of interest" description="Disordered" evidence="6">
    <location>
        <begin position="102"/>
        <end position="165"/>
    </location>
</feature>
<evidence type="ECO:0000256" key="4">
    <source>
        <dbReference type="ARBA" id="ARBA00023212"/>
    </source>
</evidence>
<keyword evidence="3" id="KW-0597">Phosphoprotein</keyword>
<evidence type="ECO:0000256" key="5">
    <source>
        <dbReference type="SAM" id="Coils"/>
    </source>
</evidence>
<proteinExistence type="predicted"/>
<feature type="coiled-coil region" evidence="5">
    <location>
        <begin position="1098"/>
        <end position="1217"/>
    </location>
</feature>
<feature type="domain" description="EF-hand" evidence="7">
    <location>
        <begin position="8"/>
        <end position="43"/>
    </location>
</feature>
<keyword evidence="4" id="KW-0206">Cytoskeleton</keyword>
<reference evidence="8" key="3">
    <citation type="submission" date="2025-09" db="UniProtKB">
        <authorList>
            <consortium name="Ensembl"/>
        </authorList>
    </citation>
    <scope>IDENTIFICATION</scope>
</reference>
<dbReference type="GeneTree" id="ENSGT00660000095541"/>
<dbReference type="PANTHER" id="PTHR18905:SF12">
    <property type="entry name" value="NINEIN-LIKE PROTEIN"/>
    <property type="match status" value="1"/>
</dbReference>
<protein>
    <recommendedName>
        <fullName evidence="7">EF-hand domain-containing protein</fullName>
    </recommendedName>
</protein>
<evidence type="ECO:0000259" key="7">
    <source>
        <dbReference type="PROSITE" id="PS50222"/>
    </source>
</evidence>
<dbReference type="Bgee" id="ENSACLG00000003579">
    <property type="expression patterns" value="Expressed in anal fin and 7 other cell types or tissues"/>
</dbReference>
<dbReference type="GO" id="GO:0005509">
    <property type="term" value="F:calcium ion binding"/>
    <property type="evidence" value="ECO:0007669"/>
    <property type="project" value="InterPro"/>
</dbReference>
<accession>A0A3P8NL77</accession>
<keyword evidence="5" id="KW-0175">Coiled coil</keyword>
<feature type="coiled-coil region" evidence="5">
    <location>
        <begin position="947"/>
        <end position="1030"/>
    </location>
</feature>
<dbReference type="OMA" id="SYHQGQV"/>
<feature type="compositionally biased region" description="Basic and acidic residues" evidence="6">
    <location>
        <begin position="724"/>
        <end position="733"/>
    </location>
</feature>
<feature type="region of interest" description="Disordered" evidence="6">
    <location>
        <begin position="811"/>
        <end position="833"/>
    </location>
</feature>
<dbReference type="SUPFAM" id="SSF47473">
    <property type="entry name" value="EF-hand"/>
    <property type="match status" value="1"/>
</dbReference>
<dbReference type="AlphaFoldDB" id="A0A3P8NL77"/>
<sequence>MEEAEHSRYVSQLKAEFDSCDTTATGFLDREELTALCRKLQLDAHLPLLLATLLGERRYSRVNFEEFKEGFVAVLSRSLDFGTSEDDSSYLEPAVPEEVKPKLVKGAKRYGRRSKPDAALTRDSEDSPPSRAEASDSSPTGIRKAKLRRATSLESVESLKSDEEAGSQKETSFHLFSAGQCRKNLRVQAQVHVSVCRSPPGGGARRTRADAGEVCTVALCDDISICIDLSAHKQEVDVLLRKLDPDLDGRVSIREFKKVLCGSTPITCSTPVRQADLRAPHKVSEEHSARSASPSLLMATVGQRVLSRLDDGSGCTSPERVAALWTEEGIGNSRDILQVRTLDFPLEERLSLADLTLALDNELLVSGNGIHQAALISYKIEIQHLQEVAEQACRERDKVKADLERADHRNLQLVREVDDRHASMETLNQSRIRDLEQDFRDRLTALRSETEQESEALLQHIERERGALQEELQLLRAQEAELQEELCNAVQENGRLEEELNAVKMKLTEAEGSARRLQRDLDQMLSDKADTGLCVSALKTCVCVCVCVCVCRVQELQDRNDELSSELELLKNQRRNRKCRRRAGAANVLSWNQQHSESDSGNTTTHKYTQKLLTRQTPLCSLDDSGPAVSIQTELALEQLKQKHEEELQQLNIQLETQMNYYERSLEKMRQSMEVERKDISQAFKLEISELEEQKSQVEQQVKQLKETVDKLQTQIQHGGGRSNEQERRMQRERAELEQNFAREIGNLVQRLSAEKDQLEAELKLKMDQEVMLVRTQLEEVRSENAALQERLGALQQEVHKMEDEVAKKRRKLEEMEREHERSREEEERLHRENSRYREEVLDLSSRNLQLSTDNAELSTRLRGDQESVRMLHERLATVSKEQEEEHATVRRLQDAALQHEREKLQLQASWTQEKQLLEAELSTSKEKVGGSELKLCRIPSLFFLQVEKLQQSLLSLESEAELLRSQLAAISQEKLSHAQDATELQRKLQEAQSRVEELEAGVRKLMREKEELRQALQEQEEQASVTLQEETCKLRVQNQELQHQVLSRCSWGLWMSDRRPCLKLSSVQAVRADAALSVAQAQHLRQQQEDNSCRDWAEVLQARLMEEQRSRLQLEEELRQQEQKSSSQISTKQDQYEKAMAALQQRAEDVETKLKAVRLLLQEKVEQLKEQLARNAKSSALLKDLYVENSQLMKALQVTEQRQKRAEKKNFLLEEKVGALNKLLRDIVPASLAT</sequence>
<keyword evidence="9" id="KW-1185">Reference proteome</keyword>
<feature type="compositionally biased region" description="Basic and acidic residues" evidence="6">
    <location>
        <begin position="114"/>
        <end position="125"/>
    </location>
</feature>
<feature type="domain" description="EF-hand" evidence="7">
    <location>
        <begin position="231"/>
        <end position="266"/>
    </location>
</feature>
<dbReference type="InterPro" id="IPR011992">
    <property type="entry name" value="EF-hand-dom_pair"/>
</dbReference>
<dbReference type="STRING" id="8154.ENSACLP00000005378"/>
<reference evidence="8" key="1">
    <citation type="submission" date="2018-05" db="EMBL/GenBank/DDBJ databases">
        <authorList>
            <person name="Datahose"/>
        </authorList>
    </citation>
    <scope>NUCLEOTIDE SEQUENCE</scope>
</reference>
<evidence type="ECO:0000256" key="1">
    <source>
        <dbReference type="ARBA" id="ARBA00004300"/>
    </source>
</evidence>
<evidence type="ECO:0000256" key="3">
    <source>
        <dbReference type="ARBA" id="ARBA00022553"/>
    </source>
</evidence>
<evidence type="ECO:0000256" key="6">
    <source>
        <dbReference type="SAM" id="MobiDB-lite"/>
    </source>
</evidence>
<dbReference type="Gene3D" id="1.10.238.10">
    <property type="entry name" value="EF-hand"/>
    <property type="match status" value="1"/>
</dbReference>
<reference evidence="8" key="2">
    <citation type="submission" date="2025-08" db="UniProtKB">
        <authorList>
            <consortium name="Ensembl"/>
        </authorList>
    </citation>
    <scope>IDENTIFICATION</scope>
</reference>
<feature type="coiled-coil region" evidence="5">
    <location>
        <begin position="375"/>
        <end position="409"/>
    </location>
</feature>
<dbReference type="GO" id="GO:0005813">
    <property type="term" value="C:centrosome"/>
    <property type="evidence" value="ECO:0007669"/>
    <property type="project" value="UniProtKB-SubCell"/>
</dbReference>
<dbReference type="Ensembl" id="ENSACLT00000005492.2">
    <property type="protein sequence ID" value="ENSACLP00000005378.1"/>
    <property type="gene ID" value="ENSACLG00000003579.2"/>
</dbReference>
<name>A0A3P8NL77_ASTCA</name>
<keyword evidence="2" id="KW-0963">Cytoplasm</keyword>
<dbReference type="PROSITE" id="PS50222">
    <property type="entry name" value="EF_HAND_2"/>
    <property type="match status" value="2"/>
</dbReference>
<feature type="compositionally biased region" description="Basic residues" evidence="6">
    <location>
        <begin position="102"/>
        <end position="113"/>
    </location>
</feature>
<feature type="coiled-coil region" evidence="5">
    <location>
        <begin position="451"/>
        <end position="527"/>
    </location>
</feature>
<comment type="subcellular location">
    <subcellularLocation>
        <location evidence="1">Cytoplasm</location>
        <location evidence="1">Cytoskeleton</location>
        <location evidence="1">Microtubule organizing center</location>
        <location evidence="1">Centrosome</location>
    </subcellularLocation>
</comment>
<evidence type="ECO:0000313" key="8">
    <source>
        <dbReference type="Ensembl" id="ENSACLP00000005378.1"/>
    </source>
</evidence>
<dbReference type="Proteomes" id="UP000265100">
    <property type="component" value="Chromosome 13"/>
</dbReference>
<evidence type="ECO:0000313" key="9">
    <source>
        <dbReference type="Proteomes" id="UP000265100"/>
    </source>
</evidence>
<dbReference type="InterPro" id="IPR002048">
    <property type="entry name" value="EF_hand_dom"/>
</dbReference>
<feature type="region of interest" description="Disordered" evidence="6">
    <location>
        <begin position="713"/>
        <end position="733"/>
    </location>
</feature>
<organism evidence="8 9">
    <name type="scientific">Astatotilapia calliptera</name>
    <name type="common">Eastern happy</name>
    <name type="synonym">Chromis callipterus</name>
    <dbReference type="NCBI Taxonomy" id="8154"/>
    <lineage>
        <taxon>Eukaryota</taxon>
        <taxon>Metazoa</taxon>
        <taxon>Chordata</taxon>
        <taxon>Craniata</taxon>
        <taxon>Vertebrata</taxon>
        <taxon>Euteleostomi</taxon>
        <taxon>Actinopterygii</taxon>
        <taxon>Neopterygii</taxon>
        <taxon>Teleostei</taxon>
        <taxon>Neoteleostei</taxon>
        <taxon>Acanthomorphata</taxon>
        <taxon>Ovalentaria</taxon>
        <taxon>Cichlomorphae</taxon>
        <taxon>Cichliformes</taxon>
        <taxon>Cichlidae</taxon>
        <taxon>African cichlids</taxon>
        <taxon>Pseudocrenilabrinae</taxon>
        <taxon>Haplochromini</taxon>
        <taxon>Astatotilapia</taxon>
    </lineage>
</organism>
<evidence type="ECO:0000256" key="2">
    <source>
        <dbReference type="ARBA" id="ARBA00022490"/>
    </source>
</evidence>